<keyword evidence="1" id="KW-0175">Coiled coil</keyword>
<reference evidence="2" key="1">
    <citation type="submission" date="2020-12" db="EMBL/GenBank/DDBJ databases">
        <authorList>
            <person name="Iha C."/>
        </authorList>
    </citation>
    <scope>NUCLEOTIDE SEQUENCE</scope>
</reference>
<dbReference type="Proteomes" id="UP000708148">
    <property type="component" value="Unassembled WGS sequence"/>
</dbReference>
<dbReference type="AlphaFoldDB" id="A0A8S1JDW9"/>
<proteinExistence type="predicted"/>
<comment type="caution">
    <text evidence="2">The sequence shown here is derived from an EMBL/GenBank/DDBJ whole genome shotgun (WGS) entry which is preliminary data.</text>
</comment>
<evidence type="ECO:0000313" key="3">
    <source>
        <dbReference type="Proteomes" id="UP000708148"/>
    </source>
</evidence>
<name>A0A8S1JDW9_9CHLO</name>
<organism evidence="2 3">
    <name type="scientific">Ostreobium quekettii</name>
    <dbReference type="NCBI Taxonomy" id="121088"/>
    <lineage>
        <taxon>Eukaryota</taxon>
        <taxon>Viridiplantae</taxon>
        <taxon>Chlorophyta</taxon>
        <taxon>core chlorophytes</taxon>
        <taxon>Ulvophyceae</taxon>
        <taxon>TCBD clade</taxon>
        <taxon>Bryopsidales</taxon>
        <taxon>Ostreobineae</taxon>
        <taxon>Ostreobiaceae</taxon>
        <taxon>Ostreobium</taxon>
    </lineage>
</organism>
<protein>
    <submittedName>
        <fullName evidence="2">Uncharacterized protein</fullName>
    </submittedName>
</protein>
<sequence length="290" mass="34228">MRKFSREAWADVPRDGVLDELERTMGMLEREKRRSGSFAEELKTVREQSLAAQALVEQEEEYIISRLVKRLEQLKREKQMLASEVEQEEEFLTNTLQKRLEKITKEKVDIENQLEVEQEYIVNKLRKQLEHLNSEKGKLTLETIDLENQLEAEQEYIVNRLQMQVRKLGHEKGALLREKNELRGQIEDLGRSVAKLNGDKVAMEQQLEMEEENIVNRMQRQLNYARFQYKNLEKRMQERGLSPKDFGAEPLEINCRRLGRHSLRSRSFDAGSLKLSRRDVRSMITGMSVH</sequence>
<dbReference type="OrthoDB" id="509410at2759"/>
<dbReference type="Pfam" id="PF09755">
    <property type="entry name" value="DUF2046"/>
    <property type="match status" value="1"/>
</dbReference>
<dbReference type="PANTHER" id="PTHR15276:SF0">
    <property type="entry name" value="COILED-COIL DOMAIN-CONTAINING PROTEIN 6"/>
    <property type="match status" value="1"/>
</dbReference>
<evidence type="ECO:0000313" key="2">
    <source>
        <dbReference type="EMBL" id="CAD7701888.1"/>
    </source>
</evidence>
<evidence type="ECO:0000256" key="1">
    <source>
        <dbReference type="SAM" id="Coils"/>
    </source>
</evidence>
<dbReference type="PANTHER" id="PTHR15276">
    <property type="entry name" value="H4 D10S170 PROTEIN-RELATED"/>
    <property type="match status" value="1"/>
</dbReference>
<dbReference type="InterPro" id="IPR019152">
    <property type="entry name" value="DUF2046"/>
</dbReference>
<dbReference type="EMBL" id="CAJHUC010001652">
    <property type="protein sequence ID" value="CAD7701888.1"/>
    <property type="molecule type" value="Genomic_DNA"/>
</dbReference>
<gene>
    <name evidence="2" type="ORF">OSTQU699_LOCUS7245</name>
</gene>
<keyword evidence="3" id="KW-1185">Reference proteome</keyword>
<feature type="coiled-coil region" evidence="1">
    <location>
        <begin position="179"/>
        <end position="235"/>
    </location>
</feature>
<accession>A0A8S1JDW9</accession>
<feature type="coiled-coil region" evidence="1">
    <location>
        <begin position="57"/>
        <end position="149"/>
    </location>
</feature>